<reference evidence="10 11" key="1">
    <citation type="journal article" date="2017" name="ISME J.">
        <title>Energy and carbon metabolisms in a deep terrestrial subsurface fluid microbial community.</title>
        <authorList>
            <person name="Momper L."/>
            <person name="Jungbluth S.P."/>
            <person name="Lee M.D."/>
            <person name="Amend J.P."/>
        </authorList>
    </citation>
    <scope>NUCLEOTIDE SEQUENCE [LARGE SCALE GENOMIC DNA]</scope>
    <source>
        <strain evidence="10">SURF_5</strain>
    </source>
</reference>
<dbReference type="HAMAP" id="MF_00473">
    <property type="entry name" value="G6P_isomerase"/>
    <property type="match status" value="1"/>
</dbReference>
<dbReference type="GO" id="GO:0051156">
    <property type="term" value="P:glucose 6-phosphate metabolic process"/>
    <property type="evidence" value="ECO:0007669"/>
    <property type="project" value="TreeGrafter"/>
</dbReference>
<proteinExistence type="inferred from homology"/>
<dbReference type="AlphaFoldDB" id="A0A3A4NGE2"/>
<dbReference type="GO" id="GO:0006096">
    <property type="term" value="P:glycolytic process"/>
    <property type="evidence" value="ECO:0007669"/>
    <property type="project" value="UniProtKB-UniRule"/>
</dbReference>
<gene>
    <name evidence="8" type="primary">pgi</name>
    <name evidence="10" type="ORF">C4520_15790</name>
</gene>
<dbReference type="InterPro" id="IPR046348">
    <property type="entry name" value="SIS_dom_sf"/>
</dbReference>
<comment type="pathway">
    <text evidence="8">Carbohydrate biosynthesis; gluconeogenesis.</text>
</comment>
<dbReference type="PROSITE" id="PS00765">
    <property type="entry name" value="P_GLUCOSE_ISOMERASE_1"/>
    <property type="match status" value="1"/>
</dbReference>
<dbReference type="Proteomes" id="UP000265882">
    <property type="component" value="Unassembled WGS sequence"/>
</dbReference>
<organism evidence="10 11">
    <name type="scientific">Abyssobacteria bacterium (strain SURF_5)</name>
    <dbReference type="NCBI Taxonomy" id="2093360"/>
    <lineage>
        <taxon>Bacteria</taxon>
        <taxon>Pseudomonadati</taxon>
        <taxon>Candidatus Hydrogenedentota</taxon>
        <taxon>Candidatus Abyssobacteria</taxon>
    </lineage>
</organism>
<dbReference type="SUPFAM" id="SSF53697">
    <property type="entry name" value="SIS domain"/>
    <property type="match status" value="1"/>
</dbReference>
<dbReference type="FunFam" id="3.40.50.10490:FF:000071">
    <property type="entry name" value="Glucose-6-phosphate isomerase"/>
    <property type="match status" value="1"/>
</dbReference>
<evidence type="ECO:0000256" key="7">
    <source>
        <dbReference type="ARBA" id="ARBA00029321"/>
    </source>
</evidence>
<keyword evidence="5 8" id="KW-0324">Glycolysis</keyword>
<accession>A0A3A4NGE2</accession>
<dbReference type="InterPro" id="IPR018189">
    <property type="entry name" value="Phosphoglucose_isomerase_CS"/>
</dbReference>
<evidence type="ECO:0000256" key="9">
    <source>
        <dbReference type="RuleBase" id="RU000612"/>
    </source>
</evidence>
<evidence type="ECO:0000256" key="5">
    <source>
        <dbReference type="ARBA" id="ARBA00023152"/>
    </source>
</evidence>
<dbReference type="GO" id="GO:0006094">
    <property type="term" value="P:gluconeogenesis"/>
    <property type="evidence" value="ECO:0007669"/>
    <property type="project" value="UniProtKB-UniRule"/>
</dbReference>
<dbReference type="EC" id="5.3.1.9" evidence="8"/>
<sequence>MSAMTKAHPQRIVLDYTNLMEQAVGPDHGISQKELRAEFGRLKEIAKSFRKMRREGRLAFLDLPYQEQWVREIEAYARRLPKVVDNFVVIGIGGSALGNIMLHSALNHPEYNSLPRRRRGPRMFFLDNVDPDRTLSLLQVLDPRKTVFNVITKSGDTAETMSNFLIARAWLMRAVGRQSLARHIVATTDRVKGHLRKIADAEGYQTFEVPDGVGGRFSVLTPVGLLSAAVSGINIRQLLRGAASMDEACTAADARRNPAAINAALHYLLDTRKGKRISVMMPYAHRLRDFADWYRQLWAESLGKEYSLDGKRVYTGQTPVKALGATDQHSQLQLYMEGPFDKVVTFLAVRSYPREIKIPSAFREMEGISYLGGQPLGDLLKAEQESSALALTKNSRPNCTIVLPEISPFVIGQLIYLYEVQTAFAGALYNINPFDQPGVELGKKYACGMMGRKGYEEYKREVKRSRKGRKLTV</sequence>
<dbReference type="GO" id="GO:0005829">
    <property type="term" value="C:cytosol"/>
    <property type="evidence" value="ECO:0007669"/>
    <property type="project" value="TreeGrafter"/>
</dbReference>
<comment type="pathway">
    <text evidence="1 8 9">Carbohydrate degradation; glycolysis; D-glyceraldehyde 3-phosphate and glycerone phosphate from D-glucose: step 2/4.</text>
</comment>
<dbReference type="PROSITE" id="PS00174">
    <property type="entry name" value="P_GLUCOSE_ISOMERASE_2"/>
    <property type="match status" value="1"/>
</dbReference>
<dbReference type="InterPro" id="IPR035476">
    <property type="entry name" value="SIS_PGI_1"/>
</dbReference>
<dbReference type="UniPathway" id="UPA00138"/>
<evidence type="ECO:0000256" key="8">
    <source>
        <dbReference type="HAMAP-Rule" id="MF_00473"/>
    </source>
</evidence>
<dbReference type="FunFam" id="3.40.50.10490:FF:000016">
    <property type="entry name" value="Glucose-6-phosphate isomerase"/>
    <property type="match status" value="1"/>
</dbReference>
<dbReference type="EMBL" id="QZKU01000111">
    <property type="protein sequence ID" value="RJP17745.1"/>
    <property type="molecule type" value="Genomic_DNA"/>
</dbReference>
<dbReference type="InterPro" id="IPR035482">
    <property type="entry name" value="SIS_PGI_2"/>
</dbReference>
<evidence type="ECO:0000256" key="6">
    <source>
        <dbReference type="ARBA" id="ARBA00023235"/>
    </source>
</evidence>
<dbReference type="Pfam" id="PF00342">
    <property type="entry name" value="PGI"/>
    <property type="match status" value="1"/>
</dbReference>
<comment type="similarity">
    <text evidence="2 8 9">Belongs to the GPI family.</text>
</comment>
<dbReference type="PANTHER" id="PTHR11469:SF1">
    <property type="entry name" value="GLUCOSE-6-PHOSPHATE ISOMERASE"/>
    <property type="match status" value="1"/>
</dbReference>
<keyword evidence="6 8" id="KW-0413">Isomerase</keyword>
<dbReference type="CDD" id="cd05015">
    <property type="entry name" value="SIS_PGI_1"/>
    <property type="match status" value="1"/>
</dbReference>
<feature type="active site" evidence="8">
    <location>
        <position position="329"/>
    </location>
</feature>
<dbReference type="GO" id="GO:0048029">
    <property type="term" value="F:monosaccharide binding"/>
    <property type="evidence" value="ECO:0007669"/>
    <property type="project" value="TreeGrafter"/>
</dbReference>
<evidence type="ECO:0000256" key="2">
    <source>
        <dbReference type="ARBA" id="ARBA00006604"/>
    </source>
</evidence>
<dbReference type="GO" id="GO:0004347">
    <property type="term" value="F:glucose-6-phosphate isomerase activity"/>
    <property type="evidence" value="ECO:0007669"/>
    <property type="project" value="UniProtKB-UniRule"/>
</dbReference>
<dbReference type="GO" id="GO:0097367">
    <property type="term" value="F:carbohydrate derivative binding"/>
    <property type="evidence" value="ECO:0007669"/>
    <property type="project" value="InterPro"/>
</dbReference>
<protein>
    <recommendedName>
        <fullName evidence="8">Glucose-6-phosphate isomerase</fullName>
        <shortName evidence="8">GPI</shortName>
        <ecNumber evidence="8">5.3.1.9</ecNumber>
    </recommendedName>
    <alternativeName>
        <fullName evidence="8">Phosphoglucose isomerase</fullName>
        <shortName evidence="8">PGI</shortName>
    </alternativeName>
    <alternativeName>
        <fullName evidence="8">Phosphohexose isomerase</fullName>
        <shortName evidence="8">PHI</shortName>
    </alternativeName>
</protein>
<dbReference type="CDD" id="cd05016">
    <property type="entry name" value="SIS_PGI_2"/>
    <property type="match status" value="1"/>
</dbReference>
<feature type="active site" description="Proton donor" evidence="8">
    <location>
        <position position="300"/>
    </location>
</feature>
<keyword evidence="3 8" id="KW-0312">Gluconeogenesis</keyword>
<comment type="caution">
    <text evidence="10">The sequence shown here is derived from an EMBL/GenBank/DDBJ whole genome shotgun (WGS) entry which is preliminary data.</text>
</comment>
<evidence type="ECO:0000256" key="4">
    <source>
        <dbReference type="ARBA" id="ARBA00022490"/>
    </source>
</evidence>
<comment type="catalytic activity">
    <reaction evidence="7 8 9">
        <text>alpha-D-glucose 6-phosphate = beta-D-fructose 6-phosphate</text>
        <dbReference type="Rhea" id="RHEA:11816"/>
        <dbReference type="ChEBI" id="CHEBI:57634"/>
        <dbReference type="ChEBI" id="CHEBI:58225"/>
        <dbReference type="EC" id="5.3.1.9"/>
    </reaction>
</comment>
<comment type="subcellular location">
    <subcellularLocation>
        <location evidence="8">Cytoplasm</location>
    </subcellularLocation>
</comment>
<dbReference type="PROSITE" id="PS51463">
    <property type="entry name" value="P_GLUCOSE_ISOMERASE_3"/>
    <property type="match status" value="1"/>
</dbReference>
<dbReference type="PANTHER" id="PTHR11469">
    <property type="entry name" value="GLUCOSE-6-PHOSPHATE ISOMERASE"/>
    <property type="match status" value="1"/>
</dbReference>
<dbReference type="InterPro" id="IPR001672">
    <property type="entry name" value="G6P_Isomerase"/>
</dbReference>
<name>A0A3A4NGE2_ABYX5</name>
<evidence type="ECO:0000313" key="11">
    <source>
        <dbReference type="Proteomes" id="UP000265882"/>
    </source>
</evidence>
<dbReference type="Gene3D" id="3.40.50.10490">
    <property type="entry name" value="Glucose-6-phosphate isomerase like protein, domain 1"/>
    <property type="match status" value="2"/>
</dbReference>
<keyword evidence="4 8" id="KW-0963">Cytoplasm</keyword>
<evidence type="ECO:0000313" key="10">
    <source>
        <dbReference type="EMBL" id="RJP17745.1"/>
    </source>
</evidence>
<evidence type="ECO:0000256" key="1">
    <source>
        <dbReference type="ARBA" id="ARBA00004926"/>
    </source>
</evidence>
<feature type="active site" evidence="8">
    <location>
        <position position="443"/>
    </location>
</feature>
<dbReference type="PRINTS" id="PR00662">
    <property type="entry name" value="G6PISOMERASE"/>
</dbReference>
<comment type="function">
    <text evidence="8">Catalyzes the reversible isomerization of glucose-6-phosphate to fructose-6-phosphate.</text>
</comment>
<dbReference type="UniPathway" id="UPA00109">
    <property type="reaction ID" value="UER00181"/>
</dbReference>
<evidence type="ECO:0000256" key="3">
    <source>
        <dbReference type="ARBA" id="ARBA00022432"/>
    </source>
</evidence>